<keyword evidence="5 7" id="KW-0472">Membrane</keyword>
<feature type="transmembrane region" description="Helical" evidence="7">
    <location>
        <begin position="282"/>
        <end position="299"/>
    </location>
</feature>
<proteinExistence type="predicted"/>
<feature type="transmembrane region" description="Helical" evidence="7">
    <location>
        <begin position="160"/>
        <end position="181"/>
    </location>
</feature>
<keyword evidence="3 7" id="KW-0812">Transmembrane</keyword>
<evidence type="ECO:0000256" key="4">
    <source>
        <dbReference type="ARBA" id="ARBA00022989"/>
    </source>
</evidence>
<evidence type="ECO:0000313" key="9">
    <source>
        <dbReference type="Proteomes" id="UP000192132"/>
    </source>
</evidence>
<reference evidence="8 9" key="1">
    <citation type="submission" date="2016-10" db="EMBL/GenBank/DDBJ databases">
        <title>Draft Genome sequence of Alkanindiges sp. strain H1.</title>
        <authorList>
            <person name="Subhash Y."/>
            <person name="Lee S."/>
        </authorList>
    </citation>
    <scope>NUCLEOTIDE SEQUENCE [LARGE SCALE GENOMIC DNA]</scope>
    <source>
        <strain evidence="8 9">H1</strain>
    </source>
</reference>
<feature type="region of interest" description="Disordered" evidence="6">
    <location>
        <begin position="189"/>
        <end position="232"/>
    </location>
</feature>
<dbReference type="STRING" id="1907941.BKE30_07045"/>
<keyword evidence="2" id="KW-1003">Cell membrane</keyword>
<name>A0A1S8CU82_9GAMM</name>
<feature type="transmembrane region" description="Helical" evidence="7">
    <location>
        <begin position="240"/>
        <end position="262"/>
    </location>
</feature>
<dbReference type="Proteomes" id="UP000192132">
    <property type="component" value="Unassembled WGS sequence"/>
</dbReference>
<evidence type="ECO:0000256" key="2">
    <source>
        <dbReference type="ARBA" id="ARBA00022475"/>
    </source>
</evidence>
<dbReference type="InterPro" id="IPR050189">
    <property type="entry name" value="MFS_Efflux_Transporters"/>
</dbReference>
<dbReference type="PANTHER" id="PTHR43124:SF3">
    <property type="entry name" value="CHLORAMPHENICOL EFFLUX PUMP RV0191"/>
    <property type="match status" value="1"/>
</dbReference>
<dbReference type="GO" id="GO:0005886">
    <property type="term" value="C:plasma membrane"/>
    <property type="evidence" value="ECO:0007669"/>
    <property type="project" value="UniProtKB-SubCell"/>
</dbReference>
<evidence type="ECO:0008006" key="10">
    <source>
        <dbReference type="Google" id="ProtNLM"/>
    </source>
</evidence>
<feature type="transmembrane region" description="Helical" evidence="7">
    <location>
        <begin position="311"/>
        <end position="330"/>
    </location>
</feature>
<dbReference type="RefSeq" id="WP_076877914.1">
    <property type="nucleotide sequence ID" value="NZ_MLCN01000017.1"/>
</dbReference>
<feature type="transmembrane region" description="Helical" evidence="7">
    <location>
        <begin position="98"/>
        <end position="120"/>
    </location>
</feature>
<evidence type="ECO:0000256" key="5">
    <source>
        <dbReference type="ARBA" id="ARBA00023136"/>
    </source>
</evidence>
<evidence type="ECO:0000256" key="6">
    <source>
        <dbReference type="SAM" id="MobiDB-lite"/>
    </source>
</evidence>
<dbReference type="OrthoDB" id="8579878at2"/>
<dbReference type="AlphaFoldDB" id="A0A1S8CU82"/>
<comment type="caution">
    <text evidence="8">The sequence shown here is derived from an EMBL/GenBank/DDBJ whole genome shotgun (WGS) entry which is preliminary data.</text>
</comment>
<evidence type="ECO:0000256" key="7">
    <source>
        <dbReference type="SAM" id="Phobius"/>
    </source>
</evidence>
<sequence>MQRPSSTSLLLCCGFLFVFTETVLSPFYPQFFQQVFGRTDLALTGNYVATCRLTVLLAAPLWGLLARRIDAIKLLVIGQSIAALLTACLSLASDLTVFFVLTIALLLFKSSYFLFYSALIELQGKAQQAKTVGQVQLVVHLALIASTLASAWVLSFEHPLQLFLLVAVLDVIQVGLCVLVLRQRKTPESGQSLEPQSPQPKPSFDQTQDLQSGLPVEPQQSSAPTIAQEPRPAPSIVQGWPVTTIMGYGLLVLAFSMATNAVRPYLTAYSMNVMQLDRLQSAWLYLLPSLMALCAYPLLKSRLLQQSGFIQRYAVLLTLLILSLLGQALASHISLLFLSRMLFGLSLLLAQAQLELYLFQNAAHSPHWYFSLASTTQHAGQLLAPLAAALVVGIYGLVAPFWLAAAILLISFIFISIGLNAQHVSTRSIKHERDIITN</sequence>
<keyword evidence="4 7" id="KW-1133">Transmembrane helix</keyword>
<keyword evidence="9" id="KW-1185">Reference proteome</keyword>
<dbReference type="EMBL" id="MLCN01000017">
    <property type="protein sequence ID" value="ONG40503.1"/>
    <property type="molecule type" value="Genomic_DNA"/>
</dbReference>
<dbReference type="PANTHER" id="PTHR43124">
    <property type="entry name" value="PURINE EFFLUX PUMP PBUE"/>
    <property type="match status" value="1"/>
</dbReference>
<comment type="subcellular location">
    <subcellularLocation>
        <location evidence="1">Cell membrane</location>
        <topology evidence="1">Multi-pass membrane protein</topology>
    </subcellularLocation>
</comment>
<dbReference type="GO" id="GO:0022857">
    <property type="term" value="F:transmembrane transporter activity"/>
    <property type="evidence" value="ECO:0007669"/>
    <property type="project" value="InterPro"/>
</dbReference>
<feature type="transmembrane region" description="Helical" evidence="7">
    <location>
        <begin position="401"/>
        <end position="421"/>
    </location>
</feature>
<dbReference type="Pfam" id="PF07690">
    <property type="entry name" value="MFS_1"/>
    <property type="match status" value="1"/>
</dbReference>
<dbReference type="InterPro" id="IPR011701">
    <property type="entry name" value="MFS"/>
</dbReference>
<evidence type="ECO:0000256" key="3">
    <source>
        <dbReference type="ARBA" id="ARBA00022692"/>
    </source>
</evidence>
<protein>
    <recommendedName>
        <fullName evidence="10">MFS transporter</fullName>
    </recommendedName>
</protein>
<accession>A0A1S8CU82</accession>
<gene>
    <name evidence="8" type="ORF">BKE30_07045</name>
</gene>
<feature type="transmembrane region" description="Helical" evidence="7">
    <location>
        <begin position="47"/>
        <end position="65"/>
    </location>
</feature>
<evidence type="ECO:0000313" key="8">
    <source>
        <dbReference type="EMBL" id="ONG40503.1"/>
    </source>
</evidence>
<organism evidence="8 9">
    <name type="scientific">Alkanindiges hydrocarboniclasticus</name>
    <dbReference type="NCBI Taxonomy" id="1907941"/>
    <lineage>
        <taxon>Bacteria</taxon>
        <taxon>Pseudomonadati</taxon>
        <taxon>Pseudomonadota</taxon>
        <taxon>Gammaproteobacteria</taxon>
        <taxon>Moraxellales</taxon>
        <taxon>Moraxellaceae</taxon>
        <taxon>Alkanindiges</taxon>
    </lineage>
</organism>
<evidence type="ECO:0000256" key="1">
    <source>
        <dbReference type="ARBA" id="ARBA00004651"/>
    </source>
</evidence>
<dbReference type="Gene3D" id="1.20.1250.20">
    <property type="entry name" value="MFS general substrate transporter like domains"/>
    <property type="match status" value="2"/>
</dbReference>
<dbReference type="SUPFAM" id="SSF103473">
    <property type="entry name" value="MFS general substrate transporter"/>
    <property type="match status" value="1"/>
</dbReference>
<feature type="transmembrane region" description="Helical" evidence="7">
    <location>
        <begin position="72"/>
        <end position="92"/>
    </location>
</feature>
<feature type="transmembrane region" description="Helical" evidence="7">
    <location>
        <begin position="132"/>
        <end position="154"/>
    </location>
</feature>
<dbReference type="InterPro" id="IPR036259">
    <property type="entry name" value="MFS_trans_sf"/>
</dbReference>